<organism evidence="6 7">
    <name type="scientific">Heliorestis acidaminivorans</name>
    <dbReference type="NCBI Taxonomy" id="553427"/>
    <lineage>
        <taxon>Bacteria</taxon>
        <taxon>Bacillati</taxon>
        <taxon>Bacillota</taxon>
        <taxon>Clostridia</taxon>
        <taxon>Eubacteriales</taxon>
        <taxon>Heliobacteriaceae</taxon>
        <taxon>Heliorestis</taxon>
    </lineage>
</organism>
<dbReference type="InterPro" id="IPR044084">
    <property type="entry name" value="AvModA-like_subst-bd"/>
</dbReference>
<evidence type="ECO:0000256" key="2">
    <source>
        <dbReference type="ARBA" id="ARBA00022505"/>
    </source>
</evidence>
<dbReference type="GO" id="GO:0030973">
    <property type="term" value="F:molybdate ion binding"/>
    <property type="evidence" value="ECO:0007669"/>
    <property type="project" value="InterPro"/>
</dbReference>
<dbReference type="SUPFAM" id="SSF53850">
    <property type="entry name" value="Periplasmic binding protein-like II"/>
    <property type="match status" value="1"/>
</dbReference>
<proteinExistence type="inferred from homology"/>
<evidence type="ECO:0000256" key="1">
    <source>
        <dbReference type="ARBA" id="ARBA00009175"/>
    </source>
</evidence>
<sequence length="269" mass="29394">MKKHALSLALLILATIVITGCTASTVIMNPVQESWASSQKEEKLYIAAAADLTKAFQELAVQFKADTGIATEISFGSTGTFAMQIENGANYDVFAAANIAFVDRLREKGLTIKDTQKLYAQGRIGLATLKKEGLEIKSLDELINNDKIGRIAIADPSHAPYGTAAKEALEHSGLWEALKGKLVYGKNIQDTLVLLETGNVDAAIIALSIYNPEKVNFLLIDDNWHKPLNQAMTVVQSTKQEEAARLFVDYVMSDKGQVIMKKYGFVLPE</sequence>
<dbReference type="AlphaFoldDB" id="A0A6I0F3A3"/>
<dbReference type="PANTHER" id="PTHR30632:SF14">
    <property type="entry name" value="TUNGSTATE_MOLYBDATE_CHROMATE-BINDING PROTEIN MODA"/>
    <property type="match status" value="1"/>
</dbReference>
<evidence type="ECO:0000256" key="4">
    <source>
        <dbReference type="ARBA" id="ARBA00022729"/>
    </source>
</evidence>
<dbReference type="InterPro" id="IPR005950">
    <property type="entry name" value="ModA"/>
</dbReference>
<comment type="similarity">
    <text evidence="1">Belongs to the bacterial solute-binding protein ModA family.</text>
</comment>
<dbReference type="GO" id="GO:0015689">
    <property type="term" value="P:molybdate ion transport"/>
    <property type="evidence" value="ECO:0007669"/>
    <property type="project" value="InterPro"/>
</dbReference>
<comment type="caution">
    <text evidence="6">The sequence shown here is derived from an EMBL/GenBank/DDBJ whole genome shotgun (WGS) entry which is preliminary data.</text>
</comment>
<feature type="binding site" evidence="5">
    <location>
        <position position="78"/>
    </location>
    <ligand>
        <name>molybdate</name>
        <dbReference type="ChEBI" id="CHEBI:36264"/>
    </ligand>
</feature>
<dbReference type="PIRSF" id="PIRSF004846">
    <property type="entry name" value="ModA"/>
    <property type="match status" value="1"/>
</dbReference>
<reference evidence="6 7" key="1">
    <citation type="submission" date="2019-10" db="EMBL/GenBank/DDBJ databases">
        <title>Whole-genome sequence of the extremophile Heliorestis acidaminivorans DSM 24790.</title>
        <authorList>
            <person name="Kyndt J.A."/>
            <person name="Meyer T.E."/>
        </authorList>
    </citation>
    <scope>NUCLEOTIDE SEQUENCE [LARGE SCALE GENOMIC DNA]</scope>
    <source>
        <strain evidence="6 7">DSM 24790</strain>
    </source>
</reference>
<dbReference type="EMBL" id="WBXO01000001">
    <property type="protein sequence ID" value="KAB2954220.1"/>
    <property type="molecule type" value="Genomic_DNA"/>
</dbReference>
<dbReference type="Pfam" id="PF13531">
    <property type="entry name" value="SBP_bac_11"/>
    <property type="match status" value="1"/>
</dbReference>
<dbReference type="OrthoDB" id="9785015at2"/>
<dbReference type="PROSITE" id="PS51257">
    <property type="entry name" value="PROKAR_LIPOPROTEIN"/>
    <property type="match status" value="1"/>
</dbReference>
<dbReference type="Gene3D" id="3.40.190.10">
    <property type="entry name" value="Periplasmic binding protein-like II"/>
    <property type="match status" value="2"/>
</dbReference>
<accession>A0A6I0F3A3</accession>
<dbReference type="NCBIfam" id="TIGR01256">
    <property type="entry name" value="modA"/>
    <property type="match status" value="1"/>
</dbReference>
<dbReference type="PANTHER" id="PTHR30632">
    <property type="entry name" value="MOLYBDATE-BINDING PERIPLASMIC PROTEIN"/>
    <property type="match status" value="1"/>
</dbReference>
<evidence type="ECO:0000313" key="7">
    <source>
        <dbReference type="Proteomes" id="UP000468766"/>
    </source>
</evidence>
<dbReference type="CDD" id="cd13539">
    <property type="entry name" value="PBP2_AvModA"/>
    <property type="match status" value="1"/>
</dbReference>
<dbReference type="InterPro" id="IPR050682">
    <property type="entry name" value="ModA/WtpA"/>
</dbReference>
<protein>
    <submittedName>
        <fullName evidence="6">Molybdate ABC transporter substrate-binding protein</fullName>
    </submittedName>
</protein>
<evidence type="ECO:0000313" key="6">
    <source>
        <dbReference type="EMBL" id="KAB2954220.1"/>
    </source>
</evidence>
<evidence type="ECO:0000256" key="5">
    <source>
        <dbReference type="PIRSR" id="PIRSR004846-1"/>
    </source>
</evidence>
<dbReference type="GO" id="GO:0046872">
    <property type="term" value="F:metal ion binding"/>
    <property type="evidence" value="ECO:0007669"/>
    <property type="project" value="UniProtKB-KW"/>
</dbReference>
<gene>
    <name evidence="6" type="primary">modA</name>
    <name evidence="6" type="ORF">F9B85_00540</name>
</gene>
<dbReference type="RefSeq" id="WP_151617666.1">
    <property type="nucleotide sequence ID" value="NZ_WBXO01000001.1"/>
</dbReference>
<dbReference type="FunFam" id="3.40.190.10:FF:000035">
    <property type="entry name" value="Molybdate ABC transporter substrate-binding protein"/>
    <property type="match status" value="1"/>
</dbReference>
<keyword evidence="3 5" id="KW-0479">Metal-binding</keyword>
<keyword evidence="7" id="KW-1185">Reference proteome</keyword>
<dbReference type="Proteomes" id="UP000468766">
    <property type="component" value="Unassembled WGS sequence"/>
</dbReference>
<keyword evidence="4" id="KW-0732">Signal</keyword>
<keyword evidence="2 5" id="KW-0500">Molybdenum</keyword>
<name>A0A6I0F3A3_9FIRM</name>
<evidence type="ECO:0000256" key="3">
    <source>
        <dbReference type="ARBA" id="ARBA00022723"/>
    </source>
</evidence>
<dbReference type="GO" id="GO:1901359">
    <property type="term" value="F:tungstate binding"/>
    <property type="evidence" value="ECO:0007669"/>
    <property type="project" value="UniProtKB-ARBA"/>
</dbReference>
<feature type="binding site" evidence="5">
    <location>
        <position position="188"/>
    </location>
    <ligand>
        <name>molybdate</name>
        <dbReference type="ChEBI" id="CHEBI:36264"/>
    </ligand>
</feature>